<evidence type="ECO:0000256" key="2">
    <source>
        <dbReference type="ARBA" id="ARBA00022801"/>
    </source>
</evidence>
<dbReference type="GO" id="GO:0016787">
    <property type="term" value="F:hydrolase activity"/>
    <property type="evidence" value="ECO:0007669"/>
    <property type="project" value="UniProtKB-KW"/>
</dbReference>
<evidence type="ECO:0000313" key="6">
    <source>
        <dbReference type="EMBL" id="GEW54297.1"/>
    </source>
</evidence>
<dbReference type="InterPro" id="IPR039537">
    <property type="entry name" value="Retrotran_Ty1/copia-like"/>
</dbReference>
<dbReference type="PANTHER" id="PTHR42648">
    <property type="entry name" value="TRANSPOSASE, PUTATIVE-RELATED"/>
    <property type="match status" value="1"/>
</dbReference>
<accession>A0A699GUP6</accession>
<reference evidence="6" key="1">
    <citation type="journal article" date="2019" name="Sci. Rep.">
        <title>Draft genome of Tanacetum cinerariifolium, the natural source of mosquito coil.</title>
        <authorList>
            <person name="Yamashiro T."/>
            <person name="Shiraishi A."/>
            <person name="Satake H."/>
            <person name="Nakayama K."/>
        </authorList>
    </citation>
    <scope>NUCLEOTIDE SEQUENCE</scope>
</reference>
<dbReference type="GO" id="GO:0003676">
    <property type="term" value="F:nucleic acid binding"/>
    <property type="evidence" value="ECO:0007669"/>
    <property type="project" value="InterPro"/>
</dbReference>
<dbReference type="InterPro" id="IPR036397">
    <property type="entry name" value="RNaseH_sf"/>
</dbReference>
<feature type="compositionally biased region" description="Polar residues" evidence="4">
    <location>
        <begin position="1034"/>
        <end position="1052"/>
    </location>
</feature>
<dbReference type="PANTHER" id="PTHR42648:SF18">
    <property type="entry name" value="RETROTRANSPOSON, UNCLASSIFIED-LIKE PROTEIN"/>
    <property type="match status" value="1"/>
</dbReference>
<evidence type="ECO:0000259" key="5">
    <source>
        <dbReference type="PROSITE" id="PS50994"/>
    </source>
</evidence>
<sequence>MSIDDLYNNFKIIKQEVQGAASSNSSSQNMAFLASPSTNSTNEVYTAYGVSTASIKVSTASSQTSIANLSDDIVYAFLANQSNGSQLVHEDLEQIYKDDFEEMGLKWQLALLGIRAKRFFQKARKKITINGSDTADFDKSKDCEVEETLPKAMVAIDGGGFDWSYMAKDEVPTNMALMDFLDSEEFKQPQFKSYRPKFCEKEFKNANDDIPNELKEYPDAPLVKDRVSDNKDCLAESLVVVEKKTNVPTIAKVEFVRPKQQEKPVRKPIKYDEMYRSQGPRRNQRNWNNLKSQQEGSNFVMYNKAFFVCGSFEHVQANCNNYQRKRVVTGYNYTRVHSNNSTRKTHPSAHRNMASRVVLMKTGLRPINNAWPFNTTHPKTTVYSARPMSRVSKSAQSTIKRPYQQRTTLTNKSFSQKVNTVKGKFYTARPRAVNTTRLRAVNTAMPNSVAVNAAKANQGYPQKVQEDQGYVNSGCSKHMIGNMSYLFDFKKFDGGYVTFGGGANGGRITDGSPLFVSSLRISGDTGKKHDEVLEKESGASNELNFAFKNLNTEYPDDPKMSGLETIATYDNFEKEADFTKLESLIHVSLTHTTRSYKNHPLNQGKKAIDTKWVFKNKKFKRGIVIKNKARIYGISDRCDYGRIKEEVYVCQPIGFEDPGHPDKVYKVVKALYGLHQAPRACQDKYVTEVLRKFKFSDVKSANTPVDTEKTLVKDAVGVDVDVHLYRSMIGSLMYLTTSRPDIIYLKGDPKLGLWYSKDSPFEMVAYTDSDYARASLDKKSTTGGFQFLVSRLISWQCKKQTVVATSTTKANYVKIVNGEEQIQALVDKKKVIITEISVRSDLHLEDAEGEVKFLMFPRFVQVFLDSQVEGMLKYKEIYVTPSHNKKIFANMKRQGKDFSDEHAATTFNDPLLSGEDRLKLTELIKLYTHLQSRVLALETTKANQALEIRSLKKRERNDQDMFDTSILDDEEVVAEKEVSTANPVPTTGDVVTTAGVEVSTASITSQISMDEMTLAKALIDIKTSKAKAKGTVIQEPSETPTPTPIDSSQQPSKAKDKDKAKMTQMQAELEEKERLARQKEEENKSTELKRCLEINPDDNDDVTLEAILLSFKSRTIVDYKIYKKGRKSFFKIIKADGGRLVKAMYLNEVFGYIPLIKTKLLIKKLENAEGFQIPFYLKKAQQLEPKLYDGNVIKKTSAIVIPDSEETLMLAEESRSKILLKQKDPMMDNSVLNQSAPSFDQLFELNELKAQSQEKDTVIKKLKEIIKSLSGNIKEDKIKKDLKEIETINIEWDHKVSKLIDENEHLKQIYKQLYDLIKSARIRLKEQGVALINQVNLKSVEIFDLNASLQEKVLVITALKDDLRKLKGKALADDAVTSHFIAPEMLKVHMEPLAPNDVIARAKSKYVKKSSKRQVHSMKPIALETDTPKPVVTWVYSRKPRKSITIDPVSKSKVIKYVSANIKEPSKCWRSIVSNVPSSSLNECRLSKLFFGIWTLAAPAYDWRSLSAHQFCQQIFSKKKPQKPKYEDTNQEKLYLLHMDLCGPMRVASVNGKKYILVIVDDYSRFKWVKCLRSKDEAPDFIIKFLKMIQVRLKTPVRRIRTDNGTEFVNQTLREYYEKVDISHETSVARSPQQNGVVERRNHTLIEADRTMLIYANASLFLWAEADPHFMNPSTISLGLVPNPPPSTPFLPPSRTDWDLLFEPLFDELLNPPPSVDHSAPEVIAPIADVVAPELAASTGSPFSTTVDQDAHHLVKTDKFSEVLKNKARLVAQGCRQKEGIDFEESFAPVARIETIRIFIANAAQKNMMIFQMDVKTTFLNGELKEEVYVSQPEGFVDQENPSHVYKLKKALYGLKQVPHAWYGMLSHLLISQHFSKGAVDLTLFTRIARNDLLLVQIYVDDIIFASTNTAICNECDTPLVEKSNLDEDLQWKPVDATLYHGMIGSLMYLTSSRPDLTYAVGLNGSFDS</sequence>
<dbReference type="EMBL" id="BKCJ010062835">
    <property type="protein sequence ID" value="GEW54297.1"/>
    <property type="molecule type" value="Genomic_DNA"/>
</dbReference>
<proteinExistence type="predicted"/>
<dbReference type="PROSITE" id="PS50994">
    <property type="entry name" value="INTEGRASE"/>
    <property type="match status" value="1"/>
</dbReference>
<feature type="compositionally biased region" description="Basic and acidic residues" evidence="4">
    <location>
        <begin position="1069"/>
        <end position="1085"/>
    </location>
</feature>
<gene>
    <name evidence="6" type="ORF">Tci_226273</name>
</gene>
<dbReference type="InterPro" id="IPR013103">
    <property type="entry name" value="RVT_2"/>
</dbReference>
<dbReference type="InterPro" id="IPR001584">
    <property type="entry name" value="Integrase_cat-core"/>
</dbReference>
<feature type="region of interest" description="Disordered" evidence="4">
    <location>
        <begin position="1028"/>
        <end position="1085"/>
    </location>
</feature>
<evidence type="ECO:0000256" key="4">
    <source>
        <dbReference type="SAM" id="MobiDB-lite"/>
    </source>
</evidence>
<dbReference type="GO" id="GO:0015074">
    <property type="term" value="P:DNA integration"/>
    <property type="evidence" value="ECO:0007669"/>
    <property type="project" value="InterPro"/>
</dbReference>
<keyword evidence="3" id="KW-0175">Coiled coil</keyword>
<dbReference type="InterPro" id="IPR012337">
    <property type="entry name" value="RNaseH-like_sf"/>
</dbReference>
<feature type="coiled-coil region" evidence="3">
    <location>
        <begin position="1245"/>
        <end position="1279"/>
    </location>
</feature>
<feature type="domain" description="Integrase catalytic" evidence="5">
    <location>
        <begin position="1520"/>
        <end position="1700"/>
    </location>
</feature>
<dbReference type="Pfam" id="PF07727">
    <property type="entry name" value="RVT_2"/>
    <property type="match status" value="2"/>
</dbReference>
<keyword evidence="1" id="KW-0479">Metal-binding</keyword>
<evidence type="ECO:0000256" key="3">
    <source>
        <dbReference type="SAM" id="Coils"/>
    </source>
</evidence>
<dbReference type="InterPro" id="IPR043502">
    <property type="entry name" value="DNA/RNA_pol_sf"/>
</dbReference>
<name>A0A699GUP6_TANCI</name>
<dbReference type="SUPFAM" id="SSF53098">
    <property type="entry name" value="Ribonuclease H-like"/>
    <property type="match status" value="1"/>
</dbReference>
<organism evidence="6">
    <name type="scientific">Tanacetum cinerariifolium</name>
    <name type="common">Dalmatian daisy</name>
    <name type="synonym">Chrysanthemum cinerariifolium</name>
    <dbReference type="NCBI Taxonomy" id="118510"/>
    <lineage>
        <taxon>Eukaryota</taxon>
        <taxon>Viridiplantae</taxon>
        <taxon>Streptophyta</taxon>
        <taxon>Embryophyta</taxon>
        <taxon>Tracheophyta</taxon>
        <taxon>Spermatophyta</taxon>
        <taxon>Magnoliopsida</taxon>
        <taxon>eudicotyledons</taxon>
        <taxon>Gunneridae</taxon>
        <taxon>Pentapetalae</taxon>
        <taxon>asterids</taxon>
        <taxon>campanulids</taxon>
        <taxon>Asterales</taxon>
        <taxon>Asteraceae</taxon>
        <taxon>Asteroideae</taxon>
        <taxon>Anthemideae</taxon>
        <taxon>Anthemidinae</taxon>
        <taxon>Tanacetum</taxon>
    </lineage>
</organism>
<protein>
    <submittedName>
        <fullName evidence="6">Retrovirus-related Pol polyprotein from transposon TNT 1-94</fullName>
    </submittedName>
</protein>
<keyword evidence="2" id="KW-0378">Hydrolase</keyword>
<evidence type="ECO:0000256" key="1">
    <source>
        <dbReference type="ARBA" id="ARBA00022723"/>
    </source>
</evidence>
<dbReference type="CDD" id="cd09272">
    <property type="entry name" value="RNase_HI_RT_Ty1"/>
    <property type="match status" value="1"/>
</dbReference>
<dbReference type="Gene3D" id="3.30.420.10">
    <property type="entry name" value="Ribonuclease H-like superfamily/Ribonuclease H"/>
    <property type="match status" value="1"/>
</dbReference>
<dbReference type="Pfam" id="PF00665">
    <property type="entry name" value="rve"/>
    <property type="match status" value="1"/>
</dbReference>
<dbReference type="SUPFAM" id="SSF56672">
    <property type="entry name" value="DNA/RNA polymerases"/>
    <property type="match status" value="1"/>
</dbReference>
<dbReference type="GO" id="GO:0046872">
    <property type="term" value="F:metal ion binding"/>
    <property type="evidence" value="ECO:0007669"/>
    <property type="project" value="UniProtKB-KW"/>
</dbReference>
<comment type="caution">
    <text evidence="6">The sequence shown here is derived from an EMBL/GenBank/DDBJ whole genome shotgun (WGS) entry which is preliminary data.</text>
</comment>